<dbReference type="Proteomes" id="UP000053110">
    <property type="component" value="Unassembled WGS sequence"/>
</dbReference>
<dbReference type="AlphaFoldDB" id="A0A061HHQ8"/>
<feature type="non-terminal residue" evidence="3">
    <location>
        <position position="534"/>
    </location>
</feature>
<proteinExistence type="predicted"/>
<evidence type="ECO:0000256" key="1">
    <source>
        <dbReference type="SAM" id="MobiDB-lite"/>
    </source>
</evidence>
<reference evidence="3" key="3">
    <citation type="submission" date="2018-07" db="EMBL/GenBank/DDBJ databases">
        <authorList>
            <person name="Quirk P.G."/>
            <person name="Krulwich T.A."/>
        </authorList>
    </citation>
    <scope>NUCLEOTIDE SEQUENCE</scope>
    <source>
        <strain evidence="3">96224</strain>
    </source>
</reference>
<evidence type="ECO:0000313" key="3">
    <source>
        <dbReference type="EMBL" id="SUZ10053.1"/>
    </source>
</evidence>
<dbReference type="HOGENOM" id="CLU_469345_0_0_1"/>
<evidence type="ECO:0000313" key="4">
    <source>
        <dbReference type="Proteomes" id="UP000053110"/>
    </source>
</evidence>
<reference evidence="2" key="2">
    <citation type="submission" date="2013-01" db="EMBL/GenBank/DDBJ databases">
        <title>The wheat powdery mildew genome reveals unique evolution of an obligate biotroph.</title>
        <authorList>
            <person name="Oberhaensli S."/>
            <person name="Wicker T."/>
            <person name="Keller B."/>
        </authorList>
    </citation>
    <scope>NUCLEOTIDE SEQUENCE</scope>
    <source>
        <strain evidence="2">96224</strain>
    </source>
</reference>
<name>A0A061HHQ8_BLUGR</name>
<feature type="compositionally biased region" description="Polar residues" evidence="1">
    <location>
        <begin position="23"/>
        <end position="42"/>
    </location>
</feature>
<accession>A0A061HHQ8</accession>
<feature type="compositionally biased region" description="Low complexity" evidence="1">
    <location>
        <begin position="43"/>
        <end position="53"/>
    </location>
</feature>
<feature type="compositionally biased region" description="Basic and acidic residues" evidence="1">
    <location>
        <begin position="1"/>
        <end position="16"/>
    </location>
</feature>
<feature type="region of interest" description="Disordered" evidence="1">
    <location>
        <begin position="78"/>
        <end position="108"/>
    </location>
</feature>
<organism evidence="3">
    <name type="scientific">Blumeria graminis f. sp. tritici 96224</name>
    <dbReference type="NCBI Taxonomy" id="1268274"/>
    <lineage>
        <taxon>Eukaryota</taxon>
        <taxon>Fungi</taxon>
        <taxon>Dikarya</taxon>
        <taxon>Ascomycota</taxon>
        <taxon>Pezizomycotina</taxon>
        <taxon>Leotiomycetes</taxon>
        <taxon>Erysiphales</taxon>
        <taxon>Erysiphaceae</taxon>
        <taxon>Blumeria</taxon>
    </lineage>
</organism>
<gene>
    <name evidence="2" type="ORF">BGT96224_Ac30753</name>
    <name evidence="3" type="ORF">BGT96224V2_LOCUS3234</name>
</gene>
<protein>
    <submittedName>
        <fullName evidence="3">BgtAc-30753</fullName>
    </submittedName>
</protein>
<sequence length="534" mass="59895">MTASRDKLHKVERQSPLRELSLPKNSTTETLNIIQTKDSFTHSNNSSEDNSNPSASVYEAVYLSATSCDKNKHKIEVVSIPPRKRSPAQKNRANNENEKNPGIDSDSYPHDTEFLYGFGTQLDTIEEQKIETTMESSTQSRFVGNRKFLSSHKYRDSSTLSNYLYRRLSCSSDRLCNKNLLTETCTTHGHEYPKFVTASGFRAQSKTHKKPLHENPSTIRNLNNMKKLCDLRNDDGELVKPDLDSFTDLSASDFVSFPSLMPLYSSFQGQSTPLTAKNRNFIKLEPLKSPLIPPTHHMYYKALATKIKSNIQAQDCEIRLTPSSSLIPKNGAKDQMRIKMGRYSFCNSSLVIGSGNTLHCNEIQPIHNSSTTSISPTESSYSGTALRRVPKGISVNNDTQSPNSRRGLTNFQRIKLSRILTYNRCHRHTSKNKAIKCSSMSVLLPAQSSVNFKLDPIDPRVVQARSSSTSQLLGGAIPLDFHDEGADCAAEKIQLKQTRWKQKIGKSICRIDHIWMQATDCLCFPCSNLASKNV</sequence>
<dbReference type="EMBL" id="UIGY01000070">
    <property type="protein sequence ID" value="SUZ10053.1"/>
    <property type="molecule type" value="Genomic_DNA"/>
</dbReference>
<feature type="compositionally biased region" description="Basic and acidic residues" evidence="1">
    <location>
        <begin position="93"/>
        <end position="108"/>
    </location>
</feature>
<dbReference type="EMBL" id="KE375043">
    <property type="protein sequence ID" value="EPQ65022.1"/>
    <property type="molecule type" value="Genomic_DNA"/>
</dbReference>
<reference evidence="4" key="1">
    <citation type="journal article" date="2013" name="Nat. Genet.">
        <title>The wheat powdery mildew genome shows the unique evolution of an obligate biotroph.</title>
        <authorList>
            <person name="Wicker T."/>
            <person name="Oberhaensli S."/>
            <person name="Parlange F."/>
            <person name="Buchmann J.P."/>
            <person name="Shatalina M."/>
            <person name="Roffler S."/>
            <person name="Ben-David R."/>
            <person name="Dolezel J."/>
            <person name="Simkova H."/>
            <person name="Schulze-Lefert P."/>
            <person name="Spanu P.D."/>
            <person name="Bruggmann R."/>
            <person name="Amselem J."/>
            <person name="Quesneville H."/>
            <person name="Ver Loren van Themaat E."/>
            <person name="Paape T."/>
            <person name="Shimizu K.K."/>
            <person name="Keller B."/>
        </authorList>
    </citation>
    <scope>NUCLEOTIDE SEQUENCE [LARGE SCALE GENOMIC DNA]</scope>
    <source>
        <strain evidence="4">96224</strain>
    </source>
</reference>
<feature type="region of interest" description="Disordered" evidence="1">
    <location>
        <begin position="1"/>
        <end position="53"/>
    </location>
</feature>
<evidence type="ECO:0000313" key="2">
    <source>
        <dbReference type="EMBL" id="EPQ65022.1"/>
    </source>
</evidence>
<dbReference type="OrthoDB" id="4157036at2759"/>